<evidence type="ECO:0000313" key="1">
    <source>
        <dbReference type="EMBL" id="RGR40485.1"/>
    </source>
</evidence>
<sequence length="81" mass="9076">MTQKQAFKQLEEYCKANNMHLTSSSFTRNAYAIVIHDTVPTGNRVCENGVPCHRLSGYHTPKELLIWLDGYHAGIQKGGAK</sequence>
<organism evidence="1 2">
    <name type="scientific">Phocaeicola vulgatus</name>
    <name type="common">Bacteroides vulgatus</name>
    <dbReference type="NCBI Taxonomy" id="821"/>
    <lineage>
        <taxon>Bacteria</taxon>
        <taxon>Pseudomonadati</taxon>
        <taxon>Bacteroidota</taxon>
        <taxon>Bacteroidia</taxon>
        <taxon>Bacteroidales</taxon>
        <taxon>Bacteroidaceae</taxon>
        <taxon>Phocaeicola</taxon>
    </lineage>
</organism>
<proteinExistence type="predicted"/>
<reference evidence="1 2" key="1">
    <citation type="submission" date="2018-08" db="EMBL/GenBank/DDBJ databases">
        <title>A genome reference for cultivated species of the human gut microbiota.</title>
        <authorList>
            <person name="Zou Y."/>
            <person name="Xue W."/>
            <person name="Luo G."/>
        </authorList>
    </citation>
    <scope>NUCLEOTIDE SEQUENCE [LARGE SCALE GENOMIC DNA]</scope>
    <source>
        <strain evidence="1 2">AF25-30LB</strain>
    </source>
</reference>
<gene>
    <name evidence="1" type="ORF">DWY53_08695</name>
</gene>
<protein>
    <submittedName>
        <fullName evidence="1">Uncharacterized protein</fullName>
    </submittedName>
</protein>
<dbReference type="AlphaFoldDB" id="A0A174VQ60"/>
<dbReference type="EMBL" id="QRUD01000020">
    <property type="protein sequence ID" value="RGR40485.1"/>
    <property type="molecule type" value="Genomic_DNA"/>
</dbReference>
<evidence type="ECO:0000313" key="2">
    <source>
        <dbReference type="Proteomes" id="UP000266497"/>
    </source>
</evidence>
<name>A0A174VQ60_PHOVU</name>
<dbReference type="Proteomes" id="UP000266497">
    <property type="component" value="Unassembled WGS sequence"/>
</dbReference>
<comment type="caution">
    <text evidence="1">The sequence shown here is derived from an EMBL/GenBank/DDBJ whole genome shotgun (WGS) entry which is preliminary data.</text>
</comment>
<accession>A0A174VQ60</accession>